<evidence type="ECO:0008006" key="4">
    <source>
        <dbReference type="Google" id="ProtNLM"/>
    </source>
</evidence>
<reference evidence="3" key="1">
    <citation type="submission" date="2016-10" db="EMBL/GenBank/DDBJ databases">
        <authorList>
            <person name="Varghese N."/>
            <person name="Submissions S."/>
        </authorList>
    </citation>
    <scope>NUCLEOTIDE SEQUENCE [LARGE SCALE GENOMIC DNA]</scope>
    <source>
        <strain evidence="3">DSM 44260</strain>
    </source>
</reference>
<accession>A0A1H9KT46</accession>
<keyword evidence="3" id="KW-1185">Reference proteome</keyword>
<dbReference type="AlphaFoldDB" id="A0A1H9KT46"/>
<proteinExistence type="predicted"/>
<keyword evidence="1" id="KW-0732">Signal</keyword>
<dbReference type="EMBL" id="FOGI01000001">
    <property type="protein sequence ID" value="SER01993.1"/>
    <property type="molecule type" value="Genomic_DNA"/>
</dbReference>
<name>A0A1H9KT46_9PSEU</name>
<feature type="signal peptide" evidence="1">
    <location>
        <begin position="1"/>
        <end position="30"/>
    </location>
</feature>
<feature type="chain" id="PRO_5011559962" description="Htaa protein" evidence="1">
    <location>
        <begin position="31"/>
        <end position="439"/>
    </location>
</feature>
<evidence type="ECO:0000256" key="1">
    <source>
        <dbReference type="SAM" id="SignalP"/>
    </source>
</evidence>
<dbReference type="STRING" id="155974.SAMN04487818_101303"/>
<evidence type="ECO:0000313" key="3">
    <source>
        <dbReference type="Proteomes" id="UP000199051"/>
    </source>
</evidence>
<protein>
    <recommendedName>
        <fullName evidence="4">Htaa protein</fullName>
    </recommendedName>
</protein>
<organism evidence="2 3">
    <name type="scientific">Actinokineospora terrae</name>
    <dbReference type="NCBI Taxonomy" id="155974"/>
    <lineage>
        <taxon>Bacteria</taxon>
        <taxon>Bacillati</taxon>
        <taxon>Actinomycetota</taxon>
        <taxon>Actinomycetes</taxon>
        <taxon>Pseudonocardiales</taxon>
        <taxon>Pseudonocardiaceae</taxon>
        <taxon>Actinokineospora</taxon>
    </lineage>
</organism>
<dbReference type="RefSeq" id="WP_092774560.1">
    <property type="nucleotide sequence ID" value="NZ_FOGI01000001.1"/>
</dbReference>
<gene>
    <name evidence="2" type="ORF">SAMN04487818_101303</name>
</gene>
<evidence type="ECO:0000313" key="2">
    <source>
        <dbReference type="EMBL" id="SER01993.1"/>
    </source>
</evidence>
<sequence length="439" mass="44147">MARPHAARAVAVGAAALLAATVLGATPAAAATATVTDATFVWGLSGYAQVGVFGPWNIKDLTGNAALLTGSVSGGAQTQYVVAPAPATSMPVSSPQKTPNAVRFTAGTGTVDPATGAGRLSFTGSYTVNAYPPQFNAPNEVYENPVVTVAADGSGSLTAEFSLGAGIDVSGNPTPAQDFGRLRLVTFDAGSLSGLTATGFRVTPDYQGTEVTVPDGTAQNRTCAGGQWGSWAPEFVTTVPVAVRPHFYSTGCGGSQDYKPALPFDIGYTVATTPDPQPSATEQDVRVTVPQVVQPGEFVWTIDGTNGLVDLGTAVAAGDHYQATGSINPVRVTDTRAGAPAWSVSAQVSDFAANGTSFDGKYLGWTPKATENTGGAVAGAAVAPGFDDGSGLKRPATLGSAALDHAKGSVLLGADLSLKVPVSVGSGTYDATLTLTALS</sequence>
<dbReference type="Proteomes" id="UP000199051">
    <property type="component" value="Unassembled WGS sequence"/>
</dbReference>